<dbReference type="EMBL" id="WMQE01000003">
    <property type="protein sequence ID" value="MTK20258.1"/>
    <property type="molecule type" value="Genomic_DNA"/>
</dbReference>
<dbReference type="AlphaFoldDB" id="A0A6G2CCB9"/>
<dbReference type="EMBL" id="WMQV01000010">
    <property type="protein sequence ID" value="MTL94096.1"/>
    <property type="molecule type" value="Genomic_DNA"/>
</dbReference>
<evidence type="ECO:0000313" key="4">
    <source>
        <dbReference type="Proteomes" id="UP000487649"/>
    </source>
</evidence>
<comment type="caution">
    <text evidence="3">The sequence shown here is derived from an EMBL/GenBank/DDBJ whole genome shotgun (WGS) entry which is preliminary data.</text>
</comment>
<evidence type="ECO:0000313" key="3">
    <source>
        <dbReference type="EMBL" id="MTL94096.1"/>
    </source>
</evidence>
<evidence type="ECO:0000313" key="2">
    <source>
        <dbReference type="EMBL" id="MTK20258.1"/>
    </source>
</evidence>
<gene>
    <name evidence="3" type="ORF">GMA64_06120</name>
    <name evidence="2" type="ORF">GMA92_02240</name>
</gene>
<dbReference type="RefSeq" id="WP_006784550.1">
    <property type="nucleotide sequence ID" value="NZ_CP053187.1"/>
</dbReference>
<dbReference type="GeneID" id="60058436"/>
<sequence>MAKLRKMLRSIDSPEIISLMHLIETQNKMTIATWCVNYAKEHILPIYQKSFPKDQRLLQAINGALDYLEGTIKLPAAKKLISEAQTAARETKENPVAQAAARAVAQACATIHKSTNALALAFYGSAAIAYDRVGLLETKETYDEIATEEFHRLEEALRSIAIENEPNPAKINWHC</sequence>
<accession>A0A6G2CCB9</accession>
<dbReference type="InterPro" id="IPR048667">
    <property type="entry name" value="Imm5-like"/>
</dbReference>
<dbReference type="Pfam" id="PF21805">
    <property type="entry name" value="Imm5_like"/>
    <property type="match status" value="1"/>
</dbReference>
<evidence type="ECO:0000259" key="1">
    <source>
        <dbReference type="Pfam" id="PF21805"/>
    </source>
</evidence>
<proteinExistence type="predicted"/>
<organism evidence="3">
    <name type="scientific">Turicibacter sanguinis</name>
    <dbReference type="NCBI Taxonomy" id="154288"/>
    <lineage>
        <taxon>Bacteria</taxon>
        <taxon>Bacillati</taxon>
        <taxon>Bacillota</taxon>
        <taxon>Erysipelotrichia</taxon>
        <taxon>Erysipelotrichales</taxon>
        <taxon>Turicibacteraceae</taxon>
        <taxon>Turicibacter</taxon>
    </lineage>
</organism>
<protein>
    <recommendedName>
        <fullName evidence="1">Imm-5-like domain-containing protein</fullName>
    </recommendedName>
</protein>
<feature type="domain" description="Imm-5-like" evidence="1">
    <location>
        <begin position="21"/>
        <end position="155"/>
    </location>
</feature>
<name>A0A6G2CCB9_9FIRM</name>
<reference evidence="3 4" key="1">
    <citation type="journal article" date="2019" name="Nat. Med.">
        <title>A library of human gut bacterial isolates paired with longitudinal multiomics data enables mechanistic microbiome research.</title>
        <authorList>
            <person name="Poyet M."/>
            <person name="Groussin M."/>
            <person name="Gibbons S.M."/>
            <person name="Avila-Pacheco J."/>
            <person name="Jiang X."/>
            <person name="Kearney S.M."/>
            <person name="Perrotta A.R."/>
            <person name="Berdy B."/>
            <person name="Zhao S."/>
            <person name="Lieberman T.D."/>
            <person name="Swanson P.K."/>
            <person name="Smith M."/>
            <person name="Roesemann S."/>
            <person name="Alexander J.E."/>
            <person name="Rich S.A."/>
            <person name="Livny J."/>
            <person name="Vlamakis H."/>
            <person name="Clish C."/>
            <person name="Bullock K."/>
            <person name="Deik A."/>
            <person name="Scott J."/>
            <person name="Pierce K.A."/>
            <person name="Xavier R.J."/>
            <person name="Alm E.J."/>
        </authorList>
    </citation>
    <scope>NUCLEOTIDE SEQUENCE</scope>
    <source>
        <strain evidence="3">BIOML-A179</strain>
        <strain evidence="2 4">BIOML-A198</strain>
    </source>
</reference>
<dbReference type="Proteomes" id="UP000487649">
    <property type="component" value="Unassembled WGS sequence"/>
</dbReference>